<protein>
    <recommendedName>
        <fullName evidence="3">SHOCT domain-containing protein</fullName>
    </recommendedName>
</protein>
<dbReference type="InterPro" id="IPR018649">
    <property type="entry name" value="SHOCT"/>
</dbReference>
<feature type="signal peptide" evidence="2">
    <location>
        <begin position="1"/>
        <end position="17"/>
    </location>
</feature>
<proteinExistence type="predicted"/>
<name>A0A2T7G3A6_9RHOB</name>
<feature type="chain" id="PRO_5015396364" description="SHOCT domain-containing protein" evidence="2">
    <location>
        <begin position="18"/>
        <end position="106"/>
    </location>
</feature>
<keyword evidence="5" id="KW-1185">Reference proteome</keyword>
<keyword evidence="1" id="KW-1133">Transmembrane helix</keyword>
<dbReference type="Proteomes" id="UP000244446">
    <property type="component" value="Unassembled WGS sequence"/>
</dbReference>
<evidence type="ECO:0000256" key="1">
    <source>
        <dbReference type="SAM" id="Phobius"/>
    </source>
</evidence>
<dbReference type="OrthoDB" id="1123500at2"/>
<dbReference type="RefSeq" id="WP_108693392.1">
    <property type="nucleotide sequence ID" value="NZ_QCYH01000015.1"/>
</dbReference>
<keyword evidence="1" id="KW-0812">Transmembrane</keyword>
<keyword evidence="1" id="KW-0472">Membrane</keyword>
<comment type="caution">
    <text evidence="4">The sequence shown here is derived from an EMBL/GenBank/DDBJ whole genome shotgun (WGS) entry which is preliminary data.</text>
</comment>
<sequence length="106" mass="11594">MKHLTFSIISISVTAYANVASATPEGDWGSAYGHMMWNGGHGLLGGLMMLVFWGVIIGLIVLGVRGFSGRSDASSNSSALDILKERYARGEIEEDEYERRKANLER</sequence>
<feature type="transmembrane region" description="Helical" evidence="1">
    <location>
        <begin position="46"/>
        <end position="67"/>
    </location>
</feature>
<gene>
    <name evidence="4" type="ORF">DC366_17005</name>
</gene>
<feature type="domain" description="SHOCT" evidence="3">
    <location>
        <begin position="79"/>
        <end position="104"/>
    </location>
</feature>
<dbReference type="EMBL" id="QCYH01000015">
    <property type="protein sequence ID" value="PVA08880.1"/>
    <property type="molecule type" value="Genomic_DNA"/>
</dbReference>
<reference evidence="4 5" key="1">
    <citation type="submission" date="2018-04" db="EMBL/GenBank/DDBJ databases">
        <title>Pelagivirga bohaiensis gen. nov., sp. nov., a bacterium isolated from the Bohai Sea.</title>
        <authorList>
            <person name="Ji X."/>
        </authorList>
    </citation>
    <scope>NUCLEOTIDE SEQUENCE [LARGE SCALE GENOMIC DNA]</scope>
    <source>
        <strain evidence="4 5">BH-SD19</strain>
    </source>
</reference>
<evidence type="ECO:0000259" key="3">
    <source>
        <dbReference type="Pfam" id="PF09851"/>
    </source>
</evidence>
<dbReference type="Pfam" id="PF09851">
    <property type="entry name" value="SHOCT"/>
    <property type="match status" value="1"/>
</dbReference>
<keyword evidence="2" id="KW-0732">Signal</keyword>
<organism evidence="4 5">
    <name type="scientific">Pelagivirga sediminicola</name>
    <dbReference type="NCBI Taxonomy" id="2170575"/>
    <lineage>
        <taxon>Bacteria</taxon>
        <taxon>Pseudomonadati</taxon>
        <taxon>Pseudomonadota</taxon>
        <taxon>Alphaproteobacteria</taxon>
        <taxon>Rhodobacterales</taxon>
        <taxon>Paracoccaceae</taxon>
        <taxon>Pelagivirga</taxon>
    </lineage>
</organism>
<evidence type="ECO:0000256" key="2">
    <source>
        <dbReference type="SAM" id="SignalP"/>
    </source>
</evidence>
<dbReference type="AlphaFoldDB" id="A0A2T7G3A6"/>
<evidence type="ECO:0000313" key="4">
    <source>
        <dbReference type="EMBL" id="PVA08880.1"/>
    </source>
</evidence>
<accession>A0A2T7G3A6</accession>
<evidence type="ECO:0000313" key="5">
    <source>
        <dbReference type="Proteomes" id="UP000244446"/>
    </source>
</evidence>